<gene>
    <name evidence="9" type="ORF">GGQ88_003482</name>
</gene>
<proteinExistence type="predicted"/>
<keyword evidence="6" id="KW-0411">Iron-sulfur</keyword>
<dbReference type="InterPro" id="IPR017941">
    <property type="entry name" value="Rieske_2Fe-2S"/>
</dbReference>
<organism evidence="9 10">
    <name type="scientific">Novosphingobium hassiacum</name>
    <dbReference type="NCBI Taxonomy" id="173676"/>
    <lineage>
        <taxon>Bacteria</taxon>
        <taxon>Pseudomonadati</taxon>
        <taxon>Pseudomonadota</taxon>
        <taxon>Alphaproteobacteria</taxon>
        <taxon>Sphingomonadales</taxon>
        <taxon>Sphingomonadaceae</taxon>
        <taxon>Novosphingobium</taxon>
    </lineage>
</organism>
<dbReference type="PANTHER" id="PTHR43756">
    <property type="entry name" value="CHOLINE MONOOXYGENASE, CHLOROPLASTIC"/>
    <property type="match status" value="1"/>
</dbReference>
<keyword evidence="9" id="KW-0223">Dioxygenase</keyword>
<dbReference type="SUPFAM" id="SSF55961">
    <property type="entry name" value="Bet v1-like"/>
    <property type="match status" value="1"/>
</dbReference>
<accession>A0A7W6A0Z1</accession>
<dbReference type="InterPro" id="IPR015881">
    <property type="entry name" value="ARHD_Rieske_2Fe_2S"/>
</dbReference>
<keyword evidence="5" id="KW-0408">Iron</keyword>
<feature type="domain" description="Rieske" evidence="8">
    <location>
        <begin position="82"/>
        <end position="189"/>
    </location>
</feature>
<dbReference type="PROSITE" id="PS00570">
    <property type="entry name" value="RING_HYDROXYL_ALPHA"/>
    <property type="match status" value="1"/>
</dbReference>
<sequence>MYKDGIPALGGYGFETPKAVSGTSSVGKLTLAQILALDGQPVPPVLQPSGDPVAMEAIVPFERYTDAKYVDLEVEHLWKKQWQIACREEDIPNVGDRLTYDIVDSSYIIVRSAADEIKAYHNFCPHRGRRLCDHAENLENFRCPFHAWSWNLDGSLEWVPGREDFPSVSESHHRLSEVKVGRWGGNVFINPDPESAPLEKALGPLPALFADHPMEERHTVAHFRKTVRCNWKLTQEAFMEGYHVLETHWDGMPFFGSAYTQYDNWEDGDSHINRLVTPSVVPDLWVKDAISPEESARQFCQTMGLPLPEAGSISTFTEGRAWCAMQRRLALEATSGHDLSDKPNSYFLDMTKCFMFPNHHPWWGEALAWWYRFLPVGRDPGLSMMEVRVTARTPKGQTAPPPPPMLELGPDDRTDECEALGVVGHILHQDMSNLVEIQKGMKAAPPAKAFLTLARYQESNIQHFHNVYRKLLNLPDAPSG</sequence>
<dbReference type="AlphaFoldDB" id="A0A7W6A0Z1"/>
<dbReference type="CDD" id="cd08882">
    <property type="entry name" value="RHO_alpha_C_MupW-like"/>
    <property type="match status" value="1"/>
</dbReference>
<evidence type="ECO:0000256" key="4">
    <source>
        <dbReference type="ARBA" id="ARBA00023002"/>
    </source>
</evidence>
<evidence type="ECO:0000259" key="8">
    <source>
        <dbReference type="PROSITE" id="PS51296"/>
    </source>
</evidence>
<evidence type="ECO:0000256" key="3">
    <source>
        <dbReference type="ARBA" id="ARBA00022723"/>
    </source>
</evidence>
<keyword evidence="2" id="KW-0001">2Fe-2S</keyword>
<dbReference type="SUPFAM" id="SSF50022">
    <property type="entry name" value="ISP domain"/>
    <property type="match status" value="1"/>
</dbReference>
<keyword evidence="10" id="KW-1185">Reference proteome</keyword>
<protein>
    <submittedName>
        <fullName evidence="9">Phenylpropionate dioxygenase-like ring-hydroxylating dioxygenase large terminal subunit</fullName>
    </submittedName>
</protein>
<dbReference type="PROSITE" id="PS51296">
    <property type="entry name" value="RIESKE"/>
    <property type="match status" value="1"/>
</dbReference>
<name>A0A7W6A0Z1_9SPHN</name>
<keyword evidence="3" id="KW-0479">Metal-binding</keyword>
<keyword evidence="4" id="KW-0560">Oxidoreductase</keyword>
<evidence type="ECO:0000256" key="7">
    <source>
        <dbReference type="ARBA" id="ARBA00023027"/>
    </source>
</evidence>
<dbReference type="Pfam" id="PF00355">
    <property type="entry name" value="Rieske"/>
    <property type="match status" value="1"/>
</dbReference>
<dbReference type="EMBL" id="JACICY010000010">
    <property type="protein sequence ID" value="MBB3862184.1"/>
    <property type="molecule type" value="Genomic_DNA"/>
</dbReference>
<dbReference type="GO" id="GO:0051213">
    <property type="term" value="F:dioxygenase activity"/>
    <property type="evidence" value="ECO:0007669"/>
    <property type="project" value="UniProtKB-KW"/>
</dbReference>
<evidence type="ECO:0000313" key="9">
    <source>
        <dbReference type="EMBL" id="MBB3862184.1"/>
    </source>
</evidence>
<comment type="cofactor">
    <cofactor evidence="1">
        <name>Fe cation</name>
        <dbReference type="ChEBI" id="CHEBI:24875"/>
    </cofactor>
</comment>
<dbReference type="InterPro" id="IPR036922">
    <property type="entry name" value="Rieske_2Fe-2S_sf"/>
</dbReference>
<dbReference type="PRINTS" id="PR00090">
    <property type="entry name" value="RNGDIOXGNASE"/>
</dbReference>
<dbReference type="Gene3D" id="3.90.380.10">
    <property type="entry name" value="Naphthalene 1,2-dioxygenase Alpha Subunit, Chain A, domain 1"/>
    <property type="match status" value="1"/>
</dbReference>
<dbReference type="CDD" id="cd03469">
    <property type="entry name" value="Rieske_RO_Alpha_N"/>
    <property type="match status" value="1"/>
</dbReference>
<dbReference type="Proteomes" id="UP000562395">
    <property type="component" value="Unassembled WGS sequence"/>
</dbReference>
<dbReference type="Pfam" id="PF00848">
    <property type="entry name" value="Ring_hydroxyl_A"/>
    <property type="match status" value="1"/>
</dbReference>
<evidence type="ECO:0000256" key="6">
    <source>
        <dbReference type="ARBA" id="ARBA00023014"/>
    </source>
</evidence>
<dbReference type="GO" id="GO:0051537">
    <property type="term" value="F:2 iron, 2 sulfur cluster binding"/>
    <property type="evidence" value="ECO:0007669"/>
    <property type="project" value="UniProtKB-KW"/>
</dbReference>
<evidence type="ECO:0000256" key="2">
    <source>
        <dbReference type="ARBA" id="ARBA00022714"/>
    </source>
</evidence>
<keyword evidence="7" id="KW-0520">NAD</keyword>
<dbReference type="InterPro" id="IPR001663">
    <property type="entry name" value="Rng_hydr_dOase-A"/>
</dbReference>
<dbReference type="InterPro" id="IPR015879">
    <property type="entry name" value="Ring_hydroxy_dOase_asu_C_dom"/>
</dbReference>
<evidence type="ECO:0000313" key="10">
    <source>
        <dbReference type="Proteomes" id="UP000562395"/>
    </source>
</evidence>
<dbReference type="Gene3D" id="2.102.10.10">
    <property type="entry name" value="Rieske [2Fe-2S] iron-sulphur domain"/>
    <property type="match status" value="1"/>
</dbReference>
<evidence type="ECO:0000256" key="5">
    <source>
        <dbReference type="ARBA" id="ARBA00023004"/>
    </source>
</evidence>
<dbReference type="RefSeq" id="WP_183614674.1">
    <property type="nucleotide sequence ID" value="NZ_JACICY010000010.1"/>
</dbReference>
<reference evidence="9 10" key="1">
    <citation type="submission" date="2020-08" db="EMBL/GenBank/DDBJ databases">
        <title>Genomic Encyclopedia of Type Strains, Phase IV (KMG-IV): sequencing the most valuable type-strain genomes for metagenomic binning, comparative biology and taxonomic classification.</title>
        <authorList>
            <person name="Goeker M."/>
        </authorList>
    </citation>
    <scope>NUCLEOTIDE SEQUENCE [LARGE SCALE GENOMIC DNA]</scope>
    <source>
        <strain evidence="9 10">DSM 14552</strain>
    </source>
</reference>
<evidence type="ECO:0000256" key="1">
    <source>
        <dbReference type="ARBA" id="ARBA00001962"/>
    </source>
</evidence>
<comment type="caution">
    <text evidence="9">The sequence shown here is derived from an EMBL/GenBank/DDBJ whole genome shotgun (WGS) entry which is preliminary data.</text>
</comment>
<dbReference type="GO" id="GO:0005506">
    <property type="term" value="F:iron ion binding"/>
    <property type="evidence" value="ECO:0007669"/>
    <property type="project" value="InterPro"/>
</dbReference>
<dbReference type="PANTHER" id="PTHR43756:SF5">
    <property type="entry name" value="CHOLINE MONOOXYGENASE, CHLOROPLASTIC"/>
    <property type="match status" value="1"/>
</dbReference>